<comment type="caution">
    <text evidence="2">The sequence shown here is derived from an EMBL/GenBank/DDBJ whole genome shotgun (WGS) entry which is preliminary data.</text>
</comment>
<feature type="non-terminal residue" evidence="2">
    <location>
        <position position="1"/>
    </location>
</feature>
<dbReference type="Gene3D" id="2.20.110.10">
    <property type="entry name" value="Histone H3 K4-specific methyltransferase SET7/9 N-terminal domain"/>
    <property type="match status" value="3"/>
</dbReference>
<dbReference type="PANTHER" id="PTHR46089">
    <property type="entry name" value="ALSIN HOMOLOG"/>
    <property type="match status" value="1"/>
</dbReference>
<dbReference type="InterPro" id="IPR037191">
    <property type="entry name" value="VPS9_dom_sf"/>
</dbReference>
<dbReference type="InterPro" id="IPR051984">
    <property type="entry name" value="Alsin"/>
</dbReference>
<dbReference type="SUPFAM" id="SSF82185">
    <property type="entry name" value="Histone H3 K4-specific methyltransferase SET7/9 N-terminal domain"/>
    <property type="match status" value="2"/>
</dbReference>
<reference evidence="2" key="1">
    <citation type="submission" date="2020-04" db="EMBL/GenBank/DDBJ databases">
        <authorList>
            <person name="Alioto T."/>
            <person name="Alioto T."/>
            <person name="Gomez Garrido J."/>
        </authorList>
    </citation>
    <scope>NUCLEOTIDE SEQUENCE</scope>
    <source>
        <strain evidence="2">A484AB</strain>
    </source>
</reference>
<dbReference type="Pfam" id="PF26202">
    <property type="entry name" value="HA_Alsin"/>
    <property type="match status" value="1"/>
</dbReference>
<dbReference type="InterPro" id="IPR059093">
    <property type="entry name" value="HA_Alsin"/>
</dbReference>
<evidence type="ECO:0000313" key="2">
    <source>
        <dbReference type="EMBL" id="CAB3990001.1"/>
    </source>
</evidence>
<dbReference type="Pfam" id="PF02204">
    <property type="entry name" value="VPS9"/>
    <property type="match status" value="1"/>
</dbReference>
<proteinExistence type="predicted"/>
<dbReference type="EMBL" id="CACRXK020001582">
    <property type="protein sequence ID" value="CAB3990001.1"/>
    <property type="molecule type" value="Genomic_DNA"/>
</dbReference>
<dbReference type="GO" id="GO:0031267">
    <property type="term" value="F:small GTPase binding"/>
    <property type="evidence" value="ECO:0007669"/>
    <property type="project" value="TreeGrafter"/>
</dbReference>
<sequence length="631" mass="71597">LSSETVNTKVGSFTPAKARYASHFYLQDPKYKGACYTGMWLSGKPHGHGKLVWASTAQTYEGEFRNGLYNGFGRMIFVLNASAGVAEEYKGEWKDGMMHGQGEMSYSDKQVYIGHWMHNVRHGHGVLRMGTMTSPTPSIFTGNWDNDKRSGFGVMDDIMRGEKYMGMWDNDARSGNGLIVTLDGIYNEGRFSLNKLMGQGILLCHDNTKFEGDFCGDAQVNGKGVLTMPNGDRIEGTFQGQWNEGLKINGLYFKGTGPEENSAVAFPDSRAVSTHSPYYIPATKKWRSVFNECRDRLGCLGNDEPDLKKAWKSVAEDLVRAPVAKTMHQEREIIDDILKGVDLDQAKKIAKDKKKLQEYLIKAFSLPCHPLGRLLETLVDVYRATYVGMGAHSRLLPHAVEEIKSYIERVYAIIRILFPSLPNEDFVHVGDSNEADGQSEGGGLDSNTLLGPLIFPRFYPPLFTLYALHNEKNDSAYWERVLQLNKRTDLALMSYLEVKRTFWLASEETNGLVYEADLTDWKHTHYYGKAVDAFQQISTKFSPMEKISVLKETFHRIHKEVQDFWKGEEKIVSLDDLFPVFQFVVIRSRVHHLGSEIDFIEDLMEAKYRAGEQGHMFTTLKACYYQILNEN</sequence>
<keyword evidence="3" id="KW-1185">Reference proteome</keyword>
<dbReference type="PROSITE" id="PS51205">
    <property type="entry name" value="VPS9"/>
    <property type="match status" value="1"/>
</dbReference>
<dbReference type="PANTHER" id="PTHR46089:SF2">
    <property type="entry name" value="ALSIN HOMOLOG"/>
    <property type="match status" value="1"/>
</dbReference>
<organism evidence="2 3">
    <name type="scientific">Paramuricea clavata</name>
    <name type="common">Red gorgonian</name>
    <name type="synonym">Violescent sea-whip</name>
    <dbReference type="NCBI Taxonomy" id="317549"/>
    <lineage>
        <taxon>Eukaryota</taxon>
        <taxon>Metazoa</taxon>
        <taxon>Cnidaria</taxon>
        <taxon>Anthozoa</taxon>
        <taxon>Octocorallia</taxon>
        <taxon>Malacalcyonacea</taxon>
        <taxon>Plexauridae</taxon>
        <taxon>Paramuricea</taxon>
    </lineage>
</organism>
<dbReference type="Gene3D" id="1.20.1050.80">
    <property type="entry name" value="VPS9 domain"/>
    <property type="match status" value="1"/>
</dbReference>
<evidence type="ECO:0000313" key="3">
    <source>
        <dbReference type="Proteomes" id="UP001152795"/>
    </source>
</evidence>
<dbReference type="GO" id="GO:0005085">
    <property type="term" value="F:guanyl-nucleotide exchange factor activity"/>
    <property type="evidence" value="ECO:0007669"/>
    <property type="project" value="TreeGrafter"/>
</dbReference>
<dbReference type="AlphaFoldDB" id="A0A7D9HVQ9"/>
<dbReference type="OrthoDB" id="6020579at2759"/>
<name>A0A7D9HVQ9_PARCT</name>
<dbReference type="SMART" id="SM00698">
    <property type="entry name" value="MORN"/>
    <property type="match status" value="6"/>
</dbReference>
<dbReference type="InterPro" id="IPR003409">
    <property type="entry name" value="MORN"/>
</dbReference>
<dbReference type="Proteomes" id="UP001152795">
    <property type="component" value="Unassembled WGS sequence"/>
</dbReference>
<evidence type="ECO:0000256" key="1">
    <source>
        <dbReference type="ARBA" id="ARBA00022737"/>
    </source>
</evidence>
<dbReference type="Pfam" id="PF02493">
    <property type="entry name" value="MORN"/>
    <property type="match status" value="8"/>
</dbReference>
<gene>
    <name evidence="2" type="ORF">PACLA_8A084931</name>
</gene>
<dbReference type="GO" id="GO:0005737">
    <property type="term" value="C:cytoplasm"/>
    <property type="evidence" value="ECO:0007669"/>
    <property type="project" value="TreeGrafter"/>
</dbReference>
<dbReference type="SUPFAM" id="SSF109993">
    <property type="entry name" value="VPS9 domain"/>
    <property type="match status" value="1"/>
</dbReference>
<dbReference type="InterPro" id="IPR003123">
    <property type="entry name" value="VPS9"/>
</dbReference>
<protein>
    <submittedName>
        <fullName evidence="2">Alsin-like isoform X1</fullName>
    </submittedName>
</protein>
<keyword evidence="1" id="KW-0677">Repeat</keyword>
<dbReference type="GO" id="GO:0016197">
    <property type="term" value="P:endosomal transport"/>
    <property type="evidence" value="ECO:0007669"/>
    <property type="project" value="TreeGrafter"/>
</dbReference>
<accession>A0A7D9HVQ9</accession>